<dbReference type="InterPro" id="IPR047878">
    <property type="entry name" value="UBL7_UBA"/>
</dbReference>
<dbReference type="InterPro" id="IPR000626">
    <property type="entry name" value="Ubiquitin-like_dom"/>
</dbReference>
<dbReference type="PROSITE" id="PS50053">
    <property type="entry name" value="UBIQUITIN_2"/>
    <property type="match status" value="1"/>
</dbReference>
<dbReference type="Pfam" id="PF22562">
    <property type="entry name" value="UBA_7"/>
    <property type="match status" value="1"/>
</dbReference>
<dbReference type="GO" id="GO:0031593">
    <property type="term" value="F:polyubiquitin modification-dependent protein binding"/>
    <property type="evidence" value="ECO:0007669"/>
    <property type="project" value="TreeGrafter"/>
</dbReference>
<dbReference type="InterPro" id="IPR015940">
    <property type="entry name" value="UBA"/>
</dbReference>
<dbReference type="AlphaFoldDB" id="A0A8S4PVE7"/>
<dbReference type="PANTHER" id="PTHR10677">
    <property type="entry name" value="UBIQUILIN"/>
    <property type="match status" value="1"/>
</dbReference>
<dbReference type="OrthoDB" id="10016665at2759"/>
<keyword evidence="5" id="KW-1185">Reference proteome</keyword>
<dbReference type="InterPro" id="IPR029071">
    <property type="entry name" value="Ubiquitin-like_domsf"/>
</dbReference>
<evidence type="ECO:0008006" key="6">
    <source>
        <dbReference type="Google" id="ProtNLM"/>
    </source>
</evidence>
<evidence type="ECO:0000259" key="3">
    <source>
        <dbReference type="PROSITE" id="PS50053"/>
    </source>
</evidence>
<dbReference type="SMART" id="SM00165">
    <property type="entry name" value="UBA"/>
    <property type="match status" value="1"/>
</dbReference>
<feature type="region of interest" description="Disordered" evidence="1">
    <location>
        <begin position="232"/>
        <end position="266"/>
    </location>
</feature>
<dbReference type="PANTHER" id="PTHR10677:SF25">
    <property type="entry name" value="UBIQUITIN-LIKE PROTEIN 7"/>
    <property type="match status" value="1"/>
</dbReference>
<dbReference type="EMBL" id="CAIIXF020000010">
    <property type="protein sequence ID" value="CAH1798046.1"/>
    <property type="molecule type" value="Genomic_DNA"/>
</dbReference>
<protein>
    <recommendedName>
        <fullName evidence="6">Ubiquitin-like protein 7</fullName>
    </recommendedName>
</protein>
<comment type="caution">
    <text evidence="4">The sequence shown here is derived from an EMBL/GenBank/DDBJ whole genome shotgun (WGS) entry which is preliminary data.</text>
</comment>
<dbReference type="Gene3D" id="1.10.8.10">
    <property type="entry name" value="DNA helicase RuvA subunit, C-terminal domain"/>
    <property type="match status" value="1"/>
</dbReference>
<feature type="domain" description="Ubiquitin-like" evidence="3">
    <location>
        <begin position="27"/>
        <end position="86"/>
    </location>
</feature>
<evidence type="ECO:0000313" key="4">
    <source>
        <dbReference type="EMBL" id="CAH1798046.1"/>
    </source>
</evidence>
<dbReference type="Pfam" id="PF00240">
    <property type="entry name" value="ubiquitin"/>
    <property type="match status" value="1"/>
</dbReference>
<dbReference type="Proteomes" id="UP000749559">
    <property type="component" value="Unassembled WGS sequence"/>
</dbReference>
<dbReference type="Gene3D" id="3.10.20.90">
    <property type="entry name" value="Phosphatidylinositol 3-kinase Catalytic Subunit, Chain A, domain 1"/>
    <property type="match status" value="1"/>
</dbReference>
<dbReference type="CDD" id="cd14326">
    <property type="entry name" value="UBA_UBL7"/>
    <property type="match status" value="1"/>
</dbReference>
<dbReference type="SUPFAM" id="SSF54236">
    <property type="entry name" value="Ubiquitin-like"/>
    <property type="match status" value="1"/>
</dbReference>
<organism evidence="4 5">
    <name type="scientific">Owenia fusiformis</name>
    <name type="common">Polychaete worm</name>
    <dbReference type="NCBI Taxonomy" id="6347"/>
    <lineage>
        <taxon>Eukaryota</taxon>
        <taxon>Metazoa</taxon>
        <taxon>Spiralia</taxon>
        <taxon>Lophotrochozoa</taxon>
        <taxon>Annelida</taxon>
        <taxon>Polychaeta</taxon>
        <taxon>Sedentaria</taxon>
        <taxon>Canalipalpata</taxon>
        <taxon>Sabellida</taxon>
        <taxon>Oweniida</taxon>
        <taxon>Oweniidae</taxon>
        <taxon>Owenia</taxon>
    </lineage>
</organism>
<gene>
    <name evidence="4" type="ORF">OFUS_LOCUS22238</name>
</gene>
<evidence type="ECO:0000313" key="5">
    <source>
        <dbReference type="Proteomes" id="UP000749559"/>
    </source>
</evidence>
<feature type="domain" description="UBA" evidence="2">
    <location>
        <begin position="296"/>
        <end position="340"/>
    </location>
</feature>
<name>A0A8S4PVE7_OWEFU</name>
<dbReference type="SUPFAM" id="SSF46934">
    <property type="entry name" value="UBA-like"/>
    <property type="match status" value="1"/>
</dbReference>
<dbReference type="InterPro" id="IPR015496">
    <property type="entry name" value="Ubiquilin"/>
</dbReference>
<dbReference type="PROSITE" id="PS50030">
    <property type="entry name" value="UBA"/>
    <property type="match status" value="1"/>
</dbReference>
<accession>A0A8S4PVE7</accession>
<feature type="non-terminal residue" evidence="4">
    <location>
        <position position="343"/>
    </location>
</feature>
<evidence type="ECO:0000259" key="2">
    <source>
        <dbReference type="PROSITE" id="PS50030"/>
    </source>
</evidence>
<proteinExistence type="predicted"/>
<dbReference type="GO" id="GO:0006511">
    <property type="term" value="P:ubiquitin-dependent protein catabolic process"/>
    <property type="evidence" value="ECO:0007669"/>
    <property type="project" value="TreeGrafter"/>
</dbReference>
<dbReference type="SMART" id="SM00213">
    <property type="entry name" value="UBQ"/>
    <property type="match status" value="1"/>
</dbReference>
<evidence type="ECO:0000256" key="1">
    <source>
        <dbReference type="SAM" id="MobiDB-lite"/>
    </source>
</evidence>
<dbReference type="GO" id="GO:0005829">
    <property type="term" value="C:cytosol"/>
    <property type="evidence" value="ECO:0007669"/>
    <property type="project" value="TreeGrafter"/>
</dbReference>
<reference evidence="4" key="1">
    <citation type="submission" date="2022-03" db="EMBL/GenBank/DDBJ databases">
        <authorList>
            <person name="Martin C."/>
        </authorList>
    </citation>
    <scope>NUCLEOTIDE SEQUENCE</scope>
</reference>
<sequence>YFKMATNSVVLCNRMSSKTSRLRLEGVDFSGNVSIFRKNISQRLDINAEEIELVYCGRCLKDEDTVTSYGVRPGATVHVLKSNKTELPSAVQALDNTAVQQCVTALQNTLENPAYRHIVERMLSDPKTLENIVAATPGVDKDPVALAMLQDPDTLSILADKDVMLKAIESHPCMGHAAQMVAAAVKKEVAKGTTSSSRGTYSMDQMDEEDFMGSSRSRGPQQAITTNQLAAALAMANSSSSSRPTESMDQSSSSNSTSRPDNSSASANQITNDFIRYALQAASGAPPGGSTEASAMTRENLQSQLQQLHDMGISDEATALRALQATGGNVQAALELIFGDGTF</sequence>
<dbReference type="InterPro" id="IPR009060">
    <property type="entry name" value="UBA-like_sf"/>
</dbReference>